<dbReference type="AlphaFoldDB" id="A0A231HF71"/>
<accession>A0A231HF71</accession>
<dbReference type="InterPro" id="IPR011576">
    <property type="entry name" value="Pyridox_Oxase_N"/>
</dbReference>
<reference evidence="3 4" key="1">
    <citation type="submission" date="2017-07" db="EMBL/GenBank/DDBJ databases">
        <title>First draft Genome Sequence of Nocardia cerradoensis isolated from human infection.</title>
        <authorList>
            <person name="Carrasco G."/>
        </authorList>
    </citation>
    <scope>NUCLEOTIDE SEQUENCE [LARGE SCALE GENOMIC DNA]</scope>
    <source>
        <strain evidence="3 4">CNM20130759</strain>
    </source>
</reference>
<evidence type="ECO:0000259" key="2">
    <source>
        <dbReference type="Pfam" id="PF01243"/>
    </source>
</evidence>
<keyword evidence="1 3" id="KW-0560">Oxidoreductase</keyword>
<gene>
    <name evidence="3" type="ORF">B7C42_00748</name>
</gene>
<dbReference type="EC" id="1.4.3.5" evidence="3"/>
<dbReference type="PANTHER" id="PTHR35176">
    <property type="entry name" value="HEME OXYGENASE HI_0854-RELATED"/>
    <property type="match status" value="1"/>
</dbReference>
<evidence type="ECO:0000313" key="3">
    <source>
        <dbReference type="EMBL" id="OXR47623.1"/>
    </source>
</evidence>
<dbReference type="GO" id="GO:0070967">
    <property type="term" value="F:coenzyme F420 binding"/>
    <property type="evidence" value="ECO:0007669"/>
    <property type="project" value="TreeGrafter"/>
</dbReference>
<evidence type="ECO:0000256" key="1">
    <source>
        <dbReference type="ARBA" id="ARBA00023002"/>
    </source>
</evidence>
<dbReference type="InterPro" id="IPR012349">
    <property type="entry name" value="Split_barrel_FMN-bd"/>
</dbReference>
<name>A0A231HF71_9NOCA</name>
<keyword evidence="4" id="KW-1185">Reference proteome</keyword>
<dbReference type="InterPro" id="IPR019920">
    <property type="entry name" value="F420-binding_dom_put"/>
</dbReference>
<proteinExistence type="predicted"/>
<dbReference type="InterPro" id="IPR052019">
    <property type="entry name" value="F420H2_bilvrd_red/Heme_oxyg"/>
</dbReference>
<dbReference type="GO" id="GO:0016627">
    <property type="term" value="F:oxidoreductase activity, acting on the CH-CH group of donors"/>
    <property type="evidence" value="ECO:0007669"/>
    <property type="project" value="TreeGrafter"/>
</dbReference>
<dbReference type="Pfam" id="PF01243">
    <property type="entry name" value="PNPOx_N"/>
    <property type="match status" value="1"/>
</dbReference>
<dbReference type="SUPFAM" id="SSF50475">
    <property type="entry name" value="FMN-binding split barrel"/>
    <property type="match status" value="1"/>
</dbReference>
<dbReference type="Gene3D" id="2.30.110.10">
    <property type="entry name" value="Electron Transport, Fmn-binding Protein, Chain A"/>
    <property type="match status" value="1"/>
</dbReference>
<dbReference type="GO" id="GO:0005829">
    <property type="term" value="C:cytosol"/>
    <property type="evidence" value="ECO:0007669"/>
    <property type="project" value="TreeGrafter"/>
</dbReference>
<dbReference type="PANTHER" id="PTHR35176:SF6">
    <property type="entry name" value="HEME OXYGENASE HI_0854-RELATED"/>
    <property type="match status" value="1"/>
</dbReference>
<sequence length="146" mass="16305">MTVCGIRLCRGMGAELSDDLKKILDDTKVFATLATIGRDGQPHLTVTWLLRDGEDLLYSTTVSRQQYKNVVRDPRVTIMINPPDNPYVYAEIRGTATITPDPDKALPDRLSAKYTGLPYVEFNPASVDDAERVIVRVTPERVNGRL</sequence>
<dbReference type="GO" id="GO:0004733">
    <property type="term" value="F:pyridoxamine phosphate oxidase activity"/>
    <property type="evidence" value="ECO:0007669"/>
    <property type="project" value="UniProtKB-EC"/>
</dbReference>
<evidence type="ECO:0000313" key="4">
    <source>
        <dbReference type="Proteomes" id="UP000215506"/>
    </source>
</evidence>
<protein>
    <submittedName>
        <fullName evidence="3">Putative pyridoxine/pyridoxamine 5'-phosphate oxidase</fullName>
        <ecNumber evidence="3">1.4.3.5</ecNumber>
    </submittedName>
</protein>
<dbReference type="NCBIfam" id="TIGR03618">
    <property type="entry name" value="Rv1155_F420"/>
    <property type="match status" value="1"/>
</dbReference>
<dbReference type="Proteomes" id="UP000215506">
    <property type="component" value="Unassembled WGS sequence"/>
</dbReference>
<dbReference type="EMBL" id="NGAF01000001">
    <property type="protein sequence ID" value="OXR47623.1"/>
    <property type="molecule type" value="Genomic_DNA"/>
</dbReference>
<comment type="caution">
    <text evidence="3">The sequence shown here is derived from an EMBL/GenBank/DDBJ whole genome shotgun (WGS) entry which is preliminary data.</text>
</comment>
<organism evidence="3 4">
    <name type="scientific">Nocardia cerradoensis</name>
    <dbReference type="NCBI Taxonomy" id="85688"/>
    <lineage>
        <taxon>Bacteria</taxon>
        <taxon>Bacillati</taxon>
        <taxon>Actinomycetota</taxon>
        <taxon>Actinomycetes</taxon>
        <taxon>Mycobacteriales</taxon>
        <taxon>Nocardiaceae</taxon>
        <taxon>Nocardia</taxon>
    </lineage>
</organism>
<feature type="domain" description="Pyridoxamine 5'-phosphate oxidase N-terminal" evidence="2">
    <location>
        <begin position="29"/>
        <end position="143"/>
    </location>
</feature>